<evidence type="ECO:0000256" key="1">
    <source>
        <dbReference type="ARBA" id="ARBA00022741"/>
    </source>
</evidence>
<dbReference type="PROSITE" id="PS00688">
    <property type="entry name" value="SIGMA54_INTERACT_3"/>
    <property type="match status" value="1"/>
</dbReference>
<evidence type="ECO:0000313" key="8">
    <source>
        <dbReference type="Proteomes" id="UP000017747"/>
    </source>
</evidence>
<dbReference type="eggNOG" id="COG3829">
    <property type="taxonomic scope" value="Bacteria"/>
</dbReference>
<dbReference type="AlphaFoldDB" id="V7ICH7"/>
<sequence>MTLDNRLNIDHELLCLIINSLEGVAITDKEGRYIYVNQSWTRMMDGLTIDDVYGKHVRDIIPESGIYEALEKREPVIGHGVKVKIGNGKDAFTSYYPIIKDGELVAGFIHVIITGLKSAQEFTTKVNTMTSQIEYYKKELRKIHGAKYSVNNIIGKSSLIADLRESIKRAALTNSTVLIEGETGCGKELVAHAIHDLSPRTEAPLIKINCAAIPTELLESEFFGYCDGAFTGARKGGKAGKFQLAENGSIFLDEINQMPLHLQPKLLRGLQEKEIEQVGGKEPIPINVRVIVASNVNLKKMVESNKFRSDLFYRLNVVNIKIPPLRERREDIPLLCMDIIEKLNYQLGMLVEDINPIAIEKLMLYDWPGNVRELQNVIERAMNMARGQILEWQHFKDYFETKHISKGKNKSFKDGITMRVAKAELEKDIIIKALETSRNNKTVAADSLGISRMMLYKKIKKYNI</sequence>
<dbReference type="Proteomes" id="UP000017747">
    <property type="component" value="Unassembled WGS sequence"/>
</dbReference>
<dbReference type="InterPro" id="IPR035965">
    <property type="entry name" value="PAS-like_dom_sf"/>
</dbReference>
<keyword evidence="1" id="KW-0547">Nucleotide-binding</keyword>
<dbReference type="InterPro" id="IPR027417">
    <property type="entry name" value="P-loop_NTPase"/>
</dbReference>
<evidence type="ECO:0000256" key="5">
    <source>
        <dbReference type="ARBA" id="ARBA00023163"/>
    </source>
</evidence>
<dbReference type="RefSeq" id="WP_023383465.1">
    <property type="nucleotide sequence ID" value="NZ_AXUN02000004.1"/>
</dbReference>
<dbReference type="CDD" id="cd00130">
    <property type="entry name" value="PAS"/>
    <property type="match status" value="1"/>
</dbReference>
<evidence type="ECO:0000256" key="3">
    <source>
        <dbReference type="ARBA" id="ARBA00023015"/>
    </source>
</evidence>
<proteinExistence type="predicted"/>
<dbReference type="GO" id="GO:0006355">
    <property type="term" value="P:regulation of DNA-templated transcription"/>
    <property type="evidence" value="ECO:0007669"/>
    <property type="project" value="InterPro"/>
</dbReference>
<dbReference type="InterPro" id="IPR009057">
    <property type="entry name" value="Homeodomain-like_sf"/>
</dbReference>
<dbReference type="EMBL" id="AXUN02000004">
    <property type="protein sequence ID" value="ETA82572.1"/>
    <property type="molecule type" value="Genomic_DNA"/>
</dbReference>
<dbReference type="GO" id="GO:0043565">
    <property type="term" value="F:sequence-specific DNA binding"/>
    <property type="evidence" value="ECO:0007669"/>
    <property type="project" value="InterPro"/>
</dbReference>
<dbReference type="SUPFAM" id="SSF55785">
    <property type="entry name" value="PYP-like sensor domain (PAS domain)"/>
    <property type="match status" value="1"/>
</dbReference>
<dbReference type="Gene3D" id="3.40.50.300">
    <property type="entry name" value="P-loop containing nucleotide triphosphate hydrolases"/>
    <property type="match status" value="1"/>
</dbReference>
<dbReference type="InterPro" id="IPR025944">
    <property type="entry name" value="Sigma_54_int_dom_CS"/>
</dbReference>
<dbReference type="GO" id="GO:0005524">
    <property type="term" value="F:ATP binding"/>
    <property type="evidence" value="ECO:0007669"/>
    <property type="project" value="UniProtKB-KW"/>
</dbReference>
<dbReference type="PROSITE" id="PS00676">
    <property type="entry name" value="SIGMA54_INTERACT_2"/>
    <property type="match status" value="1"/>
</dbReference>
<name>V7ICH7_9CLOT</name>
<protein>
    <submittedName>
        <fullName evidence="7">Fis family transcriptional regulator</fullName>
    </submittedName>
</protein>
<comment type="caution">
    <text evidence="7">The sequence shown here is derived from an EMBL/GenBank/DDBJ whole genome shotgun (WGS) entry which is preliminary data.</text>
</comment>
<dbReference type="PATRIC" id="fig|994573.3.peg.66"/>
<evidence type="ECO:0000313" key="7">
    <source>
        <dbReference type="EMBL" id="ETA82572.1"/>
    </source>
</evidence>
<dbReference type="InterPro" id="IPR002197">
    <property type="entry name" value="HTH_Fis"/>
</dbReference>
<keyword evidence="8" id="KW-1185">Reference proteome</keyword>
<dbReference type="InterPro" id="IPR058031">
    <property type="entry name" value="AAA_lid_NorR"/>
</dbReference>
<dbReference type="STRING" id="994573.T472_0200340"/>
<dbReference type="InterPro" id="IPR002078">
    <property type="entry name" value="Sigma_54_int"/>
</dbReference>
<evidence type="ECO:0000259" key="6">
    <source>
        <dbReference type="PROSITE" id="PS50045"/>
    </source>
</evidence>
<dbReference type="SUPFAM" id="SSF52540">
    <property type="entry name" value="P-loop containing nucleoside triphosphate hydrolases"/>
    <property type="match status" value="1"/>
</dbReference>
<dbReference type="Gene3D" id="1.10.10.60">
    <property type="entry name" value="Homeodomain-like"/>
    <property type="match status" value="1"/>
</dbReference>
<dbReference type="Pfam" id="PF08448">
    <property type="entry name" value="PAS_4"/>
    <property type="match status" value="1"/>
</dbReference>
<evidence type="ECO:0000256" key="4">
    <source>
        <dbReference type="ARBA" id="ARBA00023125"/>
    </source>
</evidence>
<dbReference type="NCBIfam" id="TIGR00229">
    <property type="entry name" value="sensory_box"/>
    <property type="match status" value="1"/>
</dbReference>
<keyword evidence="4" id="KW-0238">DNA-binding</keyword>
<reference evidence="7 8" key="1">
    <citation type="journal article" date="2014" name="Genome Announc.">
        <title>Genome Sequence of Youngiibacter fragilis, the Type Strain of the Genus Youngiibacter.</title>
        <authorList>
            <person name="Wawrik C.B."/>
            <person name="Callaghan A.V."/>
            <person name="Stamps B.W."/>
            <person name="Wawrik B."/>
        </authorList>
    </citation>
    <scope>NUCLEOTIDE SEQUENCE [LARGE SCALE GENOMIC DNA]</scope>
    <source>
        <strain evidence="7 8">232.1</strain>
    </source>
</reference>
<keyword evidence="5" id="KW-0804">Transcription</keyword>
<dbReference type="CDD" id="cd00009">
    <property type="entry name" value="AAA"/>
    <property type="match status" value="1"/>
</dbReference>
<dbReference type="InterPro" id="IPR025943">
    <property type="entry name" value="Sigma_54_int_dom_ATP-bd_2"/>
</dbReference>
<dbReference type="OrthoDB" id="9803970at2"/>
<keyword evidence="2" id="KW-0067">ATP-binding</keyword>
<dbReference type="PROSITE" id="PS50045">
    <property type="entry name" value="SIGMA54_INTERACT_4"/>
    <property type="match status" value="1"/>
</dbReference>
<keyword evidence="3" id="KW-0805">Transcription regulation</keyword>
<feature type="domain" description="Sigma-54 factor interaction" evidence="6">
    <location>
        <begin position="153"/>
        <end position="383"/>
    </location>
</feature>
<dbReference type="FunFam" id="3.40.50.300:FF:000006">
    <property type="entry name" value="DNA-binding transcriptional regulator NtrC"/>
    <property type="match status" value="1"/>
</dbReference>
<evidence type="ECO:0000256" key="2">
    <source>
        <dbReference type="ARBA" id="ARBA00022840"/>
    </source>
</evidence>
<dbReference type="SMART" id="SM00091">
    <property type="entry name" value="PAS"/>
    <property type="match status" value="1"/>
</dbReference>
<dbReference type="Gene3D" id="3.30.450.20">
    <property type="entry name" value="PAS domain"/>
    <property type="match status" value="1"/>
</dbReference>
<dbReference type="Pfam" id="PF00158">
    <property type="entry name" value="Sigma54_activat"/>
    <property type="match status" value="1"/>
</dbReference>
<dbReference type="PRINTS" id="PR01590">
    <property type="entry name" value="HTHFIS"/>
</dbReference>
<dbReference type="SUPFAM" id="SSF46689">
    <property type="entry name" value="Homeodomain-like"/>
    <property type="match status" value="1"/>
</dbReference>
<dbReference type="Pfam" id="PF25601">
    <property type="entry name" value="AAA_lid_14"/>
    <property type="match status" value="1"/>
</dbReference>
<dbReference type="InterPro" id="IPR013656">
    <property type="entry name" value="PAS_4"/>
</dbReference>
<gene>
    <name evidence="7" type="ORF">T472_0200340</name>
</gene>
<dbReference type="PANTHER" id="PTHR32071">
    <property type="entry name" value="TRANSCRIPTIONAL REGULATORY PROTEIN"/>
    <property type="match status" value="1"/>
</dbReference>
<dbReference type="Pfam" id="PF02954">
    <property type="entry name" value="HTH_8"/>
    <property type="match status" value="1"/>
</dbReference>
<organism evidence="7 8">
    <name type="scientific">Youngiibacter fragilis 232.1</name>
    <dbReference type="NCBI Taxonomy" id="994573"/>
    <lineage>
        <taxon>Bacteria</taxon>
        <taxon>Bacillati</taxon>
        <taxon>Bacillota</taxon>
        <taxon>Clostridia</taxon>
        <taxon>Eubacteriales</taxon>
        <taxon>Clostridiaceae</taxon>
        <taxon>Youngiibacter</taxon>
    </lineage>
</organism>
<dbReference type="Gene3D" id="1.10.8.60">
    <property type="match status" value="1"/>
</dbReference>
<dbReference type="SMART" id="SM00382">
    <property type="entry name" value="AAA"/>
    <property type="match status" value="1"/>
</dbReference>
<dbReference type="InterPro" id="IPR003593">
    <property type="entry name" value="AAA+_ATPase"/>
</dbReference>
<accession>V7ICH7</accession>
<dbReference type="InterPro" id="IPR000014">
    <property type="entry name" value="PAS"/>
</dbReference>